<dbReference type="RefSeq" id="WP_147935811.1">
    <property type="nucleotide sequence ID" value="NZ_VPFD01000017.1"/>
</dbReference>
<dbReference type="InterPro" id="IPR012902">
    <property type="entry name" value="N_methyl_site"/>
</dbReference>
<evidence type="ECO:0000313" key="2">
    <source>
        <dbReference type="EMBL" id="TXF98520.1"/>
    </source>
</evidence>
<evidence type="ECO:0000313" key="3">
    <source>
        <dbReference type="Proteomes" id="UP000321413"/>
    </source>
</evidence>
<keyword evidence="1" id="KW-0472">Membrane</keyword>
<protein>
    <submittedName>
        <fullName evidence="2">Prepilin-type N-terminal cleavage/methylation domain-containing protein</fullName>
    </submittedName>
</protein>
<accession>A0A5C7G2C0</accession>
<dbReference type="Proteomes" id="UP000321413">
    <property type="component" value="Unassembled WGS sequence"/>
</dbReference>
<dbReference type="AlphaFoldDB" id="A0A5C7G2C0"/>
<organism evidence="2 3">
    <name type="scientific">Massilia arenae</name>
    <dbReference type="NCBI Taxonomy" id="2603288"/>
    <lineage>
        <taxon>Bacteria</taxon>
        <taxon>Pseudomonadati</taxon>
        <taxon>Pseudomonadota</taxon>
        <taxon>Betaproteobacteria</taxon>
        <taxon>Burkholderiales</taxon>
        <taxon>Oxalobacteraceae</taxon>
        <taxon>Telluria group</taxon>
        <taxon>Massilia</taxon>
    </lineage>
</organism>
<comment type="caution">
    <text evidence="2">The sequence shown here is derived from an EMBL/GenBank/DDBJ whole genome shotgun (WGS) entry which is preliminary data.</text>
</comment>
<sequence>MNLQLTRRARGFSLVELMVSVVIGLLAILFATRIMTDGERNKDAAMGGSDSMQNGMLAMFQISADAEQAGFGLNDPLITGCNTVFSDSQGYALAPAQRDGVTVRPLAAAVIEPGGEGPDKLTLYAGSATGGATTLRVTQNYVGGNTITVDRRPWGYFARGDVIVVAPEQIGEDCAMAQISVEPSTQPPNPMQLQFGSVEQRFNRGQLDVLYDGNTTRVFNLGPGARLAFHTWSVDKGYLRLRATDMAGAAGETGQAVADNIVMLKAQYGFDTREATDFKPGLGTTVGEWSSEMIDADGDGVEGGAGDYGRIVALRIAVVARAKNPERPVADADGEAVCRATVEVENQEPVYLFNRAQPAGVEVARVKVDLAVEGDPVDWQCYRYRVFETIVPLRNAGWRN</sequence>
<keyword evidence="1" id="KW-1133">Transmembrane helix</keyword>
<proteinExistence type="predicted"/>
<name>A0A5C7G2C0_9BURK</name>
<dbReference type="NCBIfam" id="TIGR02532">
    <property type="entry name" value="IV_pilin_GFxxxE"/>
    <property type="match status" value="1"/>
</dbReference>
<dbReference type="InterPro" id="IPR032092">
    <property type="entry name" value="PilW"/>
</dbReference>
<reference evidence="2 3" key="1">
    <citation type="submission" date="2019-08" db="EMBL/GenBank/DDBJ databases">
        <title>Massilia golmudensis sp. nov., isolated from sand in the Qinghai-Tibetan Plateau.</title>
        <authorList>
            <person name="Zhang B."/>
        </authorList>
    </citation>
    <scope>NUCLEOTIDE SEQUENCE [LARGE SCALE GENOMIC DNA]</scope>
    <source>
        <strain evidence="2 3">GEM5</strain>
    </source>
</reference>
<gene>
    <name evidence="2" type="ORF">FVD38_16430</name>
</gene>
<dbReference type="Pfam" id="PF16074">
    <property type="entry name" value="PilW"/>
    <property type="match status" value="1"/>
</dbReference>
<keyword evidence="3" id="KW-1185">Reference proteome</keyword>
<feature type="transmembrane region" description="Helical" evidence="1">
    <location>
        <begin position="12"/>
        <end position="31"/>
    </location>
</feature>
<dbReference type="EMBL" id="VPFD01000017">
    <property type="protein sequence ID" value="TXF98520.1"/>
    <property type="molecule type" value="Genomic_DNA"/>
</dbReference>
<keyword evidence="1" id="KW-0812">Transmembrane</keyword>
<dbReference type="Pfam" id="PF07963">
    <property type="entry name" value="N_methyl"/>
    <property type="match status" value="1"/>
</dbReference>
<evidence type="ECO:0000256" key="1">
    <source>
        <dbReference type="SAM" id="Phobius"/>
    </source>
</evidence>
<dbReference type="GO" id="GO:0043683">
    <property type="term" value="P:type IV pilus assembly"/>
    <property type="evidence" value="ECO:0007669"/>
    <property type="project" value="InterPro"/>
</dbReference>